<keyword evidence="1" id="KW-1133">Transmembrane helix</keyword>
<dbReference type="EMBL" id="VWPK01000043">
    <property type="protein sequence ID" value="KAA5609837.1"/>
    <property type="molecule type" value="Genomic_DNA"/>
</dbReference>
<keyword evidence="3" id="KW-1185">Reference proteome</keyword>
<comment type="caution">
    <text evidence="2">The sequence shown here is derived from an EMBL/GenBank/DDBJ whole genome shotgun (WGS) entry which is preliminary data.</text>
</comment>
<evidence type="ECO:0000313" key="2">
    <source>
        <dbReference type="EMBL" id="KAA5609837.1"/>
    </source>
</evidence>
<feature type="transmembrane region" description="Helical" evidence="1">
    <location>
        <begin position="365"/>
        <end position="388"/>
    </location>
</feature>
<keyword evidence="1" id="KW-0812">Transmembrane</keyword>
<proteinExistence type="predicted"/>
<evidence type="ECO:0000313" key="3">
    <source>
        <dbReference type="Proteomes" id="UP000325255"/>
    </source>
</evidence>
<dbReference type="Proteomes" id="UP000325255">
    <property type="component" value="Unassembled WGS sequence"/>
</dbReference>
<organism evidence="2 3">
    <name type="scientific">Rhodovastum atsumiense</name>
    <dbReference type="NCBI Taxonomy" id="504468"/>
    <lineage>
        <taxon>Bacteria</taxon>
        <taxon>Pseudomonadati</taxon>
        <taxon>Pseudomonadota</taxon>
        <taxon>Alphaproteobacteria</taxon>
        <taxon>Acetobacterales</taxon>
        <taxon>Acetobacteraceae</taxon>
        <taxon>Rhodovastum</taxon>
    </lineage>
</organism>
<gene>
    <name evidence="2" type="ORF">F1189_22365</name>
</gene>
<feature type="transmembrane region" description="Helical" evidence="1">
    <location>
        <begin position="333"/>
        <end position="353"/>
    </location>
</feature>
<protein>
    <recommendedName>
        <fullName evidence="4">Lactate permease</fullName>
    </recommendedName>
</protein>
<reference evidence="2 3" key="1">
    <citation type="submission" date="2019-09" db="EMBL/GenBank/DDBJ databases">
        <title>Genome sequence of Rhodovastum atsumiense, a diverse member of the Acetobacteraceae family of non-sulfur purple photosynthetic bacteria.</title>
        <authorList>
            <person name="Meyer T."/>
            <person name="Kyndt J."/>
        </authorList>
    </citation>
    <scope>NUCLEOTIDE SEQUENCE [LARGE SCALE GENOMIC DNA]</scope>
    <source>
        <strain evidence="2 3">DSM 21279</strain>
    </source>
</reference>
<keyword evidence="1" id="KW-0472">Membrane</keyword>
<name>A0A5M6IPF5_9PROT</name>
<dbReference type="AlphaFoldDB" id="A0A5M6IPF5"/>
<sequence>MLDDVITELQAEVRRRLSRRFGSAVTLMPGPNLYAAHFDRFVAIQEVSCNDDGSPNRNPNIKGHMFEVLEKTAVNLDSEINGRNTRAFTTDELAKRQQVGDLPAGLASYAVRNHTSVDNVIVRKNRVIEAQQLKVVDKTAALLEERYLQDSVSQIVVPHDHYDRHKQTLKEIVARGGPKAEKARIALGKLIQGQHTSWAAEHPVTQSVMGTAEHAAVRVSEGTVKNAVLDTAAFVVSGAIWEMQDAFHGAGGPPALARVQRLFAATWDRLNVALAQHSLGGLGQLAFEASTAVLAGLVKSAANLLKTVGALAQQIWDAIWGYFTGSVPSFGRLVAIVLKVLATLGIATLSVALEAQLQAQFAALPFGIGDILAGLLAAVLGAVAAVAVNQGIDALLYGIVTHLEAARAAKRRREQIEATCREALPRLMANREALAMLIEQHYLDREALFATAFTDLSAALRTTDNPQLLAALEQINGAFGAKLSWSNQTEFDRDMLDQGAPFKL</sequence>
<accession>A0A5M6IPF5</accession>
<evidence type="ECO:0000256" key="1">
    <source>
        <dbReference type="SAM" id="Phobius"/>
    </source>
</evidence>
<evidence type="ECO:0008006" key="4">
    <source>
        <dbReference type="Google" id="ProtNLM"/>
    </source>
</evidence>
<dbReference type="RefSeq" id="WP_150043103.1">
    <property type="nucleotide sequence ID" value="NZ_OW485601.1"/>
</dbReference>